<gene>
    <name evidence="7" type="ORF">SAMN05444277_109129</name>
</gene>
<evidence type="ECO:0000259" key="6">
    <source>
        <dbReference type="Pfam" id="PF08281"/>
    </source>
</evidence>
<evidence type="ECO:0000313" key="7">
    <source>
        <dbReference type="EMBL" id="SFQ34525.1"/>
    </source>
</evidence>
<dbReference type="GO" id="GO:0016987">
    <property type="term" value="F:sigma factor activity"/>
    <property type="evidence" value="ECO:0007669"/>
    <property type="project" value="UniProtKB-KW"/>
</dbReference>
<evidence type="ECO:0000256" key="3">
    <source>
        <dbReference type="ARBA" id="ARBA00023082"/>
    </source>
</evidence>
<dbReference type="InterPro" id="IPR013324">
    <property type="entry name" value="RNA_pol_sigma_r3/r4-like"/>
</dbReference>
<keyword evidence="3" id="KW-0731">Sigma factor</keyword>
<comment type="similarity">
    <text evidence="1">Belongs to the sigma-70 factor family. ECF subfamily.</text>
</comment>
<dbReference type="InterPro" id="IPR013325">
    <property type="entry name" value="RNA_pol_sigma_r2"/>
</dbReference>
<dbReference type="RefSeq" id="WP_090660136.1">
    <property type="nucleotide sequence ID" value="NZ_FOXQ01000009.1"/>
</dbReference>
<dbReference type="InterPro" id="IPR013249">
    <property type="entry name" value="RNA_pol_sigma70_r4_t2"/>
</dbReference>
<dbReference type="STRING" id="1465490.SAMN05444277_109129"/>
<dbReference type="InterPro" id="IPR014284">
    <property type="entry name" value="RNA_pol_sigma-70_dom"/>
</dbReference>
<dbReference type="SUPFAM" id="SSF88659">
    <property type="entry name" value="Sigma3 and sigma4 domains of RNA polymerase sigma factors"/>
    <property type="match status" value="1"/>
</dbReference>
<feature type="domain" description="RNA polymerase sigma-70 region 2" evidence="5">
    <location>
        <begin position="28"/>
        <end position="91"/>
    </location>
</feature>
<dbReference type="EMBL" id="FOXQ01000009">
    <property type="protein sequence ID" value="SFQ34525.1"/>
    <property type="molecule type" value="Genomic_DNA"/>
</dbReference>
<dbReference type="Pfam" id="PF04542">
    <property type="entry name" value="Sigma70_r2"/>
    <property type="match status" value="1"/>
</dbReference>
<dbReference type="PANTHER" id="PTHR43133">
    <property type="entry name" value="RNA POLYMERASE ECF-TYPE SIGMA FACTO"/>
    <property type="match status" value="1"/>
</dbReference>
<evidence type="ECO:0000256" key="2">
    <source>
        <dbReference type="ARBA" id="ARBA00023015"/>
    </source>
</evidence>
<protein>
    <submittedName>
        <fullName evidence="7">RNA polymerase sigma-70 factor, ECF subfamily</fullName>
    </submittedName>
</protein>
<dbReference type="OrthoDB" id="1027298at2"/>
<dbReference type="Gene3D" id="1.10.1740.10">
    <property type="match status" value="1"/>
</dbReference>
<evidence type="ECO:0000259" key="5">
    <source>
        <dbReference type="Pfam" id="PF04542"/>
    </source>
</evidence>
<sequence>MASPEQLTEAEIIARVIQGEKALYEIIVRRFNPYLYKTGRSYNYNHEDTQDLMQETFIDAYKNLQQFEGRSGFKTWIIRIMMNNCYRKKEKAGFKNEVIYDANDNSKPMFTNQNNDTGKVVQTRELGHIIEDALAEIPFDYRIVFSLREINGLSVLETSQLLHISEANVKVRLNRAKTMLRNEIEKTYSSAELFEFNLVYCDAIVENVMKEINKL</sequence>
<feature type="domain" description="RNA polymerase sigma factor 70 region 4 type 2" evidence="6">
    <location>
        <begin position="129"/>
        <end position="180"/>
    </location>
</feature>
<dbReference type="NCBIfam" id="TIGR02937">
    <property type="entry name" value="sigma70-ECF"/>
    <property type="match status" value="1"/>
</dbReference>
<dbReference type="GO" id="GO:0006352">
    <property type="term" value="P:DNA-templated transcription initiation"/>
    <property type="evidence" value="ECO:0007669"/>
    <property type="project" value="InterPro"/>
</dbReference>
<dbReference type="PANTHER" id="PTHR43133:SF51">
    <property type="entry name" value="RNA POLYMERASE SIGMA FACTOR"/>
    <property type="match status" value="1"/>
</dbReference>
<dbReference type="InterPro" id="IPR039425">
    <property type="entry name" value="RNA_pol_sigma-70-like"/>
</dbReference>
<dbReference type="Gene3D" id="1.10.10.10">
    <property type="entry name" value="Winged helix-like DNA-binding domain superfamily/Winged helix DNA-binding domain"/>
    <property type="match status" value="1"/>
</dbReference>
<keyword evidence="4" id="KW-0804">Transcription</keyword>
<dbReference type="CDD" id="cd06171">
    <property type="entry name" value="Sigma70_r4"/>
    <property type="match status" value="1"/>
</dbReference>
<name>A0A1I5XRC0_9BACT</name>
<evidence type="ECO:0000256" key="4">
    <source>
        <dbReference type="ARBA" id="ARBA00023163"/>
    </source>
</evidence>
<evidence type="ECO:0000313" key="8">
    <source>
        <dbReference type="Proteomes" id="UP000199031"/>
    </source>
</evidence>
<dbReference type="InterPro" id="IPR007627">
    <property type="entry name" value="RNA_pol_sigma70_r2"/>
</dbReference>
<reference evidence="7 8" key="1">
    <citation type="submission" date="2016-10" db="EMBL/GenBank/DDBJ databases">
        <authorList>
            <person name="de Groot N.N."/>
        </authorList>
    </citation>
    <scope>NUCLEOTIDE SEQUENCE [LARGE SCALE GENOMIC DNA]</scope>
    <source>
        <strain evidence="7 8">DSM 28286</strain>
    </source>
</reference>
<dbReference type="Pfam" id="PF08281">
    <property type="entry name" value="Sigma70_r4_2"/>
    <property type="match status" value="1"/>
</dbReference>
<accession>A0A1I5XRC0</accession>
<dbReference type="GO" id="GO:0003677">
    <property type="term" value="F:DNA binding"/>
    <property type="evidence" value="ECO:0007669"/>
    <property type="project" value="InterPro"/>
</dbReference>
<dbReference type="AlphaFoldDB" id="A0A1I5XRC0"/>
<evidence type="ECO:0000256" key="1">
    <source>
        <dbReference type="ARBA" id="ARBA00010641"/>
    </source>
</evidence>
<dbReference type="SUPFAM" id="SSF88946">
    <property type="entry name" value="Sigma2 domain of RNA polymerase sigma factors"/>
    <property type="match status" value="1"/>
</dbReference>
<keyword evidence="8" id="KW-1185">Reference proteome</keyword>
<dbReference type="Proteomes" id="UP000199031">
    <property type="component" value="Unassembled WGS sequence"/>
</dbReference>
<keyword evidence="2" id="KW-0805">Transcription regulation</keyword>
<dbReference type="InterPro" id="IPR036388">
    <property type="entry name" value="WH-like_DNA-bd_sf"/>
</dbReference>
<proteinExistence type="inferred from homology"/>
<organism evidence="7 8">
    <name type="scientific">Parafilimonas terrae</name>
    <dbReference type="NCBI Taxonomy" id="1465490"/>
    <lineage>
        <taxon>Bacteria</taxon>
        <taxon>Pseudomonadati</taxon>
        <taxon>Bacteroidota</taxon>
        <taxon>Chitinophagia</taxon>
        <taxon>Chitinophagales</taxon>
        <taxon>Chitinophagaceae</taxon>
        <taxon>Parafilimonas</taxon>
    </lineage>
</organism>